<dbReference type="SUPFAM" id="SSF52091">
    <property type="entry name" value="SpoIIaa-like"/>
    <property type="match status" value="1"/>
</dbReference>
<keyword evidence="2 6" id="KW-0812">Transmembrane</keyword>
<keyword evidence="3 6" id="KW-1133">Transmembrane helix</keyword>
<dbReference type="CDD" id="cd07042">
    <property type="entry name" value="STAS_SulP_like_sulfate_transporter"/>
    <property type="match status" value="1"/>
</dbReference>
<evidence type="ECO:0000313" key="8">
    <source>
        <dbReference type="EMBL" id="KAK7097494.1"/>
    </source>
</evidence>
<proteinExistence type="predicted"/>
<dbReference type="PROSITE" id="PS50801">
    <property type="entry name" value="STAS"/>
    <property type="match status" value="1"/>
</dbReference>
<name>A0AAN9B467_9CAEN</name>
<evidence type="ECO:0000256" key="1">
    <source>
        <dbReference type="ARBA" id="ARBA00004141"/>
    </source>
</evidence>
<dbReference type="NCBIfam" id="TIGR00815">
    <property type="entry name" value="sulP"/>
    <property type="match status" value="1"/>
</dbReference>
<feature type="region of interest" description="Disordered" evidence="5">
    <location>
        <begin position="633"/>
        <end position="656"/>
    </location>
</feature>
<feature type="transmembrane region" description="Helical" evidence="6">
    <location>
        <begin position="110"/>
        <end position="135"/>
    </location>
</feature>
<feature type="transmembrane region" description="Helical" evidence="6">
    <location>
        <begin position="474"/>
        <end position="493"/>
    </location>
</feature>
<feature type="transmembrane region" description="Helical" evidence="6">
    <location>
        <begin position="449"/>
        <end position="467"/>
    </location>
</feature>
<protein>
    <recommendedName>
        <fullName evidence="7">STAS domain-containing protein</fullName>
    </recommendedName>
</protein>
<dbReference type="Gene3D" id="3.30.750.24">
    <property type="entry name" value="STAS domain"/>
    <property type="match status" value="1"/>
</dbReference>
<evidence type="ECO:0000256" key="2">
    <source>
        <dbReference type="ARBA" id="ARBA00022692"/>
    </source>
</evidence>
<sequence>MAGDDNMNGDFKSSEGLGPHVRVNRSAYRLGTFRRLYLKPDEPPTPLLTAAKDKLGLALTCNKEKAKKTCHSVFPFMRIMRKYDVKNDLINDLIAGLTVGIMQLPQGMAYAMLADLPPVVGLYMSFFPTLIYFLFGTSKQISMGTVAVVSLMTGGIVARETEAWRMSRMTTIPTTTTAAPLMTTLATLGLDNTTAAAATAMDAEEIAYKIQIATSVAFITGLAQIGMGLCRIGFVTTYMGDSLVSGFTTGAAVHVFTSQVKYALGLKIPRYENVFQIIRTYGSIITNIPKTNIPEMVITLICIIILYIVKVQINQRIKDRCRIPIPIELIVVVTGTLASHYGNFREMWGIRTVGKIPAGLPEPSIPTFVNVSSYGFECVVVGIVAFAQSVSLAVLMAKKHHYDIDANKEMIGYGAGTLFGSFFSCYPIAASVSRSSVQDSAGGRSQLASVFSACLVLVVILFIGPLFQELPSCCLSAIIMVALRSMFLQVLQLRQLFRVSPFDCAIWVVTFLAVVILSVDLGLYIGIVFAFFTVVTRSQVASVKTMENLADNDIYKMTDVYTKTEAREGIRVITYNTPLYYANGEIFLKSVYRATGVKPEKLRKVLKRMQAKTALHSTTNLIVDESTIVELEPVPPRTSNGNYGKPANGEAAEAAPKDPRPFRHLVIDCSAMAFVDPVGIKTFRQLIEEFKGVGITVYLGGMRDEVWRTMEAADFTTKYADNIFLTVYDAVQTAENSLRSEVKVDEMKGGDENTDPDATVETQLLVNEERT</sequence>
<dbReference type="GO" id="GO:0016020">
    <property type="term" value="C:membrane"/>
    <property type="evidence" value="ECO:0007669"/>
    <property type="project" value="UniProtKB-SubCell"/>
</dbReference>
<evidence type="ECO:0000256" key="5">
    <source>
        <dbReference type="SAM" id="MobiDB-lite"/>
    </source>
</evidence>
<feature type="transmembrane region" description="Helical" evidence="6">
    <location>
        <begin position="325"/>
        <end position="342"/>
    </location>
</feature>
<keyword evidence="9" id="KW-1185">Reference proteome</keyword>
<feature type="transmembrane region" description="Helical" evidence="6">
    <location>
        <begin position="374"/>
        <end position="398"/>
    </location>
</feature>
<evidence type="ECO:0000256" key="6">
    <source>
        <dbReference type="SAM" id="Phobius"/>
    </source>
</evidence>
<dbReference type="Pfam" id="PF00916">
    <property type="entry name" value="Sulfate_transp"/>
    <property type="match status" value="1"/>
</dbReference>
<feature type="domain" description="STAS" evidence="7">
    <location>
        <begin position="560"/>
        <end position="734"/>
    </location>
</feature>
<evidence type="ECO:0000313" key="9">
    <source>
        <dbReference type="Proteomes" id="UP001374579"/>
    </source>
</evidence>
<dbReference type="AlphaFoldDB" id="A0AAN9B467"/>
<dbReference type="Pfam" id="PF01740">
    <property type="entry name" value="STAS"/>
    <property type="match status" value="1"/>
</dbReference>
<dbReference type="InterPro" id="IPR011547">
    <property type="entry name" value="SLC26A/SulP_dom"/>
</dbReference>
<dbReference type="InterPro" id="IPR001902">
    <property type="entry name" value="SLC26A/SulP_fam"/>
</dbReference>
<organism evidence="8 9">
    <name type="scientific">Littorina saxatilis</name>
    <dbReference type="NCBI Taxonomy" id="31220"/>
    <lineage>
        <taxon>Eukaryota</taxon>
        <taxon>Metazoa</taxon>
        <taxon>Spiralia</taxon>
        <taxon>Lophotrochozoa</taxon>
        <taxon>Mollusca</taxon>
        <taxon>Gastropoda</taxon>
        <taxon>Caenogastropoda</taxon>
        <taxon>Littorinimorpha</taxon>
        <taxon>Littorinoidea</taxon>
        <taxon>Littorinidae</taxon>
        <taxon>Littorina</taxon>
    </lineage>
</organism>
<accession>A0AAN9B467</accession>
<comment type="caution">
    <text evidence="8">The sequence shown here is derived from an EMBL/GenBank/DDBJ whole genome shotgun (WGS) entry which is preliminary data.</text>
</comment>
<evidence type="ECO:0000256" key="3">
    <source>
        <dbReference type="ARBA" id="ARBA00022989"/>
    </source>
</evidence>
<dbReference type="PANTHER" id="PTHR11814">
    <property type="entry name" value="SULFATE TRANSPORTER"/>
    <property type="match status" value="1"/>
</dbReference>
<evidence type="ECO:0000256" key="4">
    <source>
        <dbReference type="ARBA" id="ARBA00023136"/>
    </source>
</evidence>
<dbReference type="GO" id="GO:0055085">
    <property type="term" value="P:transmembrane transport"/>
    <property type="evidence" value="ECO:0007669"/>
    <property type="project" value="InterPro"/>
</dbReference>
<dbReference type="InterPro" id="IPR036513">
    <property type="entry name" value="STAS_dom_sf"/>
</dbReference>
<gene>
    <name evidence="8" type="ORF">V1264_004463</name>
</gene>
<reference evidence="8 9" key="1">
    <citation type="submission" date="2024-02" db="EMBL/GenBank/DDBJ databases">
        <title>Chromosome-scale genome assembly of the rough periwinkle Littorina saxatilis.</title>
        <authorList>
            <person name="De Jode A."/>
            <person name="Faria R."/>
            <person name="Formenti G."/>
            <person name="Sims Y."/>
            <person name="Smith T.P."/>
            <person name="Tracey A."/>
            <person name="Wood J.M.D."/>
            <person name="Zagrodzka Z.B."/>
            <person name="Johannesson K."/>
            <person name="Butlin R.K."/>
            <person name="Leder E.H."/>
        </authorList>
    </citation>
    <scope>NUCLEOTIDE SEQUENCE [LARGE SCALE GENOMIC DNA]</scope>
    <source>
        <strain evidence="8">Snail1</strain>
        <tissue evidence="8">Muscle</tissue>
    </source>
</reference>
<feature type="transmembrane region" description="Helical" evidence="6">
    <location>
        <begin position="505"/>
        <end position="535"/>
    </location>
</feature>
<feature type="transmembrane region" description="Helical" evidence="6">
    <location>
        <begin position="216"/>
        <end position="239"/>
    </location>
</feature>
<dbReference type="EMBL" id="JBAMIC010000013">
    <property type="protein sequence ID" value="KAK7097494.1"/>
    <property type="molecule type" value="Genomic_DNA"/>
</dbReference>
<evidence type="ECO:0000259" key="7">
    <source>
        <dbReference type="PROSITE" id="PS50801"/>
    </source>
</evidence>
<dbReference type="Proteomes" id="UP001374579">
    <property type="component" value="Unassembled WGS sequence"/>
</dbReference>
<comment type="subcellular location">
    <subcellularLocation>
        <location evidence="1">Membrane</location>
        <topology evidence="1">Multi-pass membrane protein</topology>
    </subcellularLocation>
</comment>
<keyword evidence="4 6" id="KW-0472">Membrane</keyword>
<dbReference type="InterPro" id="IPR002645">
    <property type="entry name" value="STAS_dom"/>
</dbReference>
<feature type="transmembrane region" description="Helical" evidence="6">
    <location>
        <begin position="410"/>
        <end position="429"/>
    </location>
</feature>
<feature type="transmembrane region" description="Helical" evidence="6">
    <location>
        <begin position="296"/>
        <end position="313"/>
    </location>
</feature>